<name>B5HLH4_STRX2</name>
<feature type="region of interest" description="Disordered" evidence="1">
    <location>
        <begin position="386"/>
        <end position="470"/>
    </location>
</feature>
<reference evidence="3" key="1">
    <citation type="submission" date="2009-10" db="EMBL/GenBank/DDBJ databases">
        <title>The genome sequence of Streptomyces sviceus strain ATCC 29083.</title>
        <authorList>
            <consortium name="The Broad Institute Genome Sequencing Platform"/>
            <consortium name="Broad Institute Microbial Sequencing Center"/>
            <person name="Fischbach M."/>
            <person name="Godfrey P."/>
            <person name="Ward D."/>
            <person name="Young S."/>
            <person name="Zeng Q."/>
            <person name="Koehrsen M."/>
            <person name="Alvarado L."/>
            <person name="Berlin A.M."/>
            <person name="Bochicchio J."/>
            <person name="Borenstein D."/>
            <person name="Chapman S.B."/>
            <person name="Chen Z."/>
            <person name="Engels R."/>
            <person name="Freedman E."/>
            <person name="Gellesch M."/>
            <person name="Goldberg J."/>
            <person name="Griggs A."/>
            <person name="Gujja S."/>
            <person name="Heilman E.R."/>
            <person name="Heiman D.I."/>
            <person name="Hepburn T.A."/>
            <person name="Howarth C."/>
            <person name="Jen D."/>
            <person name="Larson L."/>
            <person name="Lewis B."/>
            <person name="Mehta T."/>
            <person name="Park D."/>
            <person name="Pearson M."/>
            <person name="Richards J."/>
            <person name="Roberts A."/>
            <person name="Saif S."/>
            <person name="Shea T.D."/>
            <person name="Shenoy N."/>
            <person name="Sisk P."/>
            <person name="Stolte C."/>
            <person name="Sykes S.N."/>
            <person name="Thomson T."/>
            <person name="Walk T."/>
            <person name="White J."/>
            <person name="Yandava C."/>
            <person name="Straight P."/>
            <person name="Clardy J."/>
            <person name="Hung D."/>
            <person name="Kolter R."/>
            <person name="Mekalanos J."/>
            <person name="Walker S."/>
            <person name="Walsh C.T."/>
            <person name="Wieland-Brown L.C."/>
            <person name="Haas B."/>
            <person name="Nusbaum C."/>
            <person name="Birren B."/>
        </authorList>
    </citation>
    <scope>NUCLEOTIDE SEQUENCE [LARGE SCALE GENOMIC DNA]</scope>
    <source>
        <strain evidence="3">ATCC 29083</strain>
    </source>
</reference>
<keyword evidence="4" id="KW-1185">Reference proteome</keyword>
<dbReference type="OrthoDB" id="9150238at2"/>
<evidence type="ECO:0000256" key="1">
    <source>
        <dbReference type="SAM" id="MobiDB-lite"/>
    </source>
</evidence>
<sequence length="470" mass="52821">MVQEPYFFLSYARKDSPDEFVKRFYDDLVRELRRIGADPAAQPPFRDVEGLGLGADWARVLGAAVGHCRAFVALYSPAYLISVYCGKEWTAFRERLQEYRRETEIDVPALVPVLWAPMEGELPEEIARFQYHEGGMGEEYSTQGLMQILRTDPTGPTYRRVVEKVAARVRVAADRFRLPFTPDLDLGEVQGLFPVAEHQRPAEPGTGHVQVFVAAGVADALPDGRHRPEYYGRSPREWTPYHPPKHPTVAVRAQKVIGDEGYTSNIEVVDAELSSRLDETMVNNQTSILLVDPWAVRTRTYRDALADYDSQNRPATGVLVPCHDSDEESVGDAIWQDLSRVLWRNWRRQNDPHDPLFRVRVTADEFEDRLAVMLTVAQNRLMEMESTTPYRLPTGPTPPPLSELTIPGPADPPDTTADPPLSFPFLGTTLTPRWDAPSPPHDPSGHVDGERAGFREPGGPPFAKDTDDDQ</sequence>
<dbReference type="RefSeq" id="WP_007382872.1">
    <property type="nucleotide sequence ID" value="NZ_CM000951.1"/>
</dbReference>
<dbReference type="InterPro" id="IPR035897">
    <property type="entry name" value="Toll_tir_struct_dom_sf"/>
</dbReference>
<proteinExistence type="predicted"/>
<dbReference type="HOGENOM" id="CLU_050216_0_0_11"/>
<evidence type="ECO:0000259" key="2">
    <source>
        <dbReference type="PROSITE" id="PS50104"/>
    </source>
</evidence>
<dbReference type="SMART" id="SM00255">
    <property type="entry name" value="TIR"/>
    <property type="match status" value="1"/>
</dbReference>
<dbReference type="EMBL" id="CM000951">
    <property type="protein sequence ID" value="EDY53679.1"/>
    <property type="molecule type" value="Genomic_DNA"/>
</dbReference>
<dbReference type="eggNOG" id="ENOG5032R1N">
    <property type="taxonomic scope" value="Bacteria"/>
</dbReference>
<feature type="compositionally biased region" description="Basic and acidic residues" evidence="1">
    <location>
        <begin position="443"/>
        <end position="454"/>
    </location>
</feature>
<dbReference type="NCBIfam" id="NF040588">
    <property type="entry name" value="FxsC_Nterm"/>
    <property type="match status" value="1"/>
</dbReference>
<dbReference type="SUPFAM" id="SSF52200">
    <property type="entry name" value="Toll/Interleukin receptor TIR domain"/>
    <property type="match status" value="1"/>
</dbReference>
<organism evidence="3 4">
    <name type="scientific">Streptomyces sviceus (strain ATCC 29083 / DSM 924 / JCM 4929 / NBRC 13980 / NCIMB 11184 / NRRL 5439 / UC 5370)</name>
    <dbReference type="NCBI Taxonomy" id="463191"/>
    <lineage>
        <taxon>Bacteria</taxon>
        <taxon>Bacillati</taxon>
        <taxon>Actinomycetota</taxon>
        <taxon>Actinomycetes</taxon>
        <taxon>Kitasatosporales</taxon>
        <taxon>Streptomycetaceae</taxon>
        <taxon>Streptomyces</taxon>
    </lineage>
</organism>
<dbReference type="NCBIfam" id="TIGR04276">
    <property type="entry name" value="FxsC_Cterm"/>
    <property type="match status" value="1"/>
</dbReference>
<gene>
    <name evidence="3" type="ORF">SSEG_00259</name>
</gene>
<dbReference type="Proteomes" id="UP000002785">
    <property type="component" value="Chromosome"/>
</dbReference>
<dbReference type="GO" id="GO:0007165">
    <property type="term" value="P:signal transduction"/>
    <property type="evidence" value="ECO:0007669"/>
    <property type="project" value="InterPro"/>
</dbReference>
<dbReference type="AlphaFoldDB" id="B5HLH4"/>
<dbReference type="PROSITE" id="PS50104">
    <property type="entry name" value="TIR"/>
    <property type="match status" value="1"/>
</dbReference>
<dbReference type="Gene3D" id="3.40.50.10140">
    <property type="entry name" value="Toll/interleukin-1 receptor homology (TIR) domain"/>
    <property type="match status" value="1"/>
</dbReference>
<feature type="domain" description="TIR" evidence="2">
    <location>
        <begin position="3"/>
        <end position="173"/>
    </location>
</feature>
<dbReference type="InterPro" id="IPR026367">
    <property type="entry name" value="FxsC_C"/>
</dbReference>
<dbReference type="InterPro" id="IPR000157">
    <property type="entry name" value="TIR_dom"/>
</dbReference>
<accession>B5HLH4</accession>
<evidence type="ECO:0000313" key="3">
    <source>
        <dbReference type="EMBL" id="EDY53679.1"/>
    </source>
</evidence>
<dbReference type="Pfam" id="PF13676">
    <property type="entry name" value="TIR_2"/>
    <property type="match status" value="1"/>
</dbReference>
<evidence type="ECO:0000313" key="4">
    <source>
        <dbReference type="Proteomes" id="UP000002785"/>
    </source>
</evidence>
<dbReference type="InterPro" id="IPR047603">
    <property type="entry name" value="FxsC_N"/>
</dbReference>
<protein>
    <recommendedName>
        <fullName evidence="2">TIR domain-containing protein</fullName>
    </recommendedName>
</protein>